<reference evidence="2 4" key="3">
    <citation type="journal article" date="2021" name="BMC Genomics">
        <title>Genome-resolved metagenome and metatranscriptome analyses of thermophilic composting reveal key bacterial players and their metabolic interactions.</title>
        <authorList>
            <person name="Braga L.P.P."/>
            <person name="Pereira R.V."/>
            <person name="Martins L.F."/>
            <person name="Moura L.M.S."/>
            <person name="Sanchez F.B."/>
            <person name="Patane J.S.L."/>
            <person name="da Silva A.M."/>
            <person name="Setubal J.C."/>
        </authorList>
    </citation>
    <scope>NUCLEOTIDE SEQUENCE [LARGE SCALE GENOMIC DNA]</scope>
    <source>
        <strain evidence="2">ZC4RG45</strain>
    </source>
</reference>
<comment type="caution">
    <text evidence="3">The sequence shown here is derived from an EMBL/GenBank/DDBJ whole genome shotgun (WGS) entry which is preliminary data.</text>
</comment>
<name>A0A2W4LS71_9PSEU</name>
<gene>
    <name evidence="2" type="ORF">DIU77_005180</name>
    <name evidence="3" type="ORF">DIU77_03530</name>
</gene>
<reference evidence="2" key="1">
    <citation type="submission" date="2018-05" db="EMBL/GenBank/DDBJ databases">
        <authorList>
            <person name="Moura L."/>
            <person name="Setubal J.C."/>
        </authorList>
    </citation>
    <scope>NUCLEOTIDE SEQUENCE</scope>
    <source>
        <strain evidence="2">ZC4RG45</strain>
    </source>
</reference>
<reference evidence="2" key="4">
    <citation type="submission" date="2023-08" db="EMBL/GenBank/DDBJ databases">
        <authorList>
            <person name="Guima S.E.S."/>
            <person name="Martins L.F."/>
            <person name="Silva A.M."/>
            <person name="Setubal J.C."/>
        </authorList>
    </citation>
    <scope>NUCLEOTIDE SEQUENCE</scope>
    <source>
        <strain evidence="2">ZC4RG45</strain>
    </source>
</reference>
<accession>A0A2W4LS71</accession>
<dbReference type="STRING" id="1111738.GCA_000427905_02498"/>
<dbReference type="AlphaFoldDB" id="A0A2W4LS71"/>
<evidence type="ECO:0000313" key="2">
    <source>
        <dbReference type="EMBL" id="MFO7191615.1"/>
    </source>
</evidence>
<feature type="region of interest" description="Disordered" evidence="1">
    <location>
        <begin position="1"/>
        <end position="21"/>
    </location>
</feature>
<organism evidence="3">
    <name type="scientific">Thermocrispum agreste</name>
    <dbReference type="NCBI Taxonomy" id="37925"/>
    <lineage>
        <taxon>Bacteria</taxon>
        <taxon>Bacillati</taxon>
        <taxon>Actinomycetota</taxon>
        <taxon>Actinomycetes</taxon>
        <taxon>Pseudonocardiales</taxon>
        <taxon>Pseudonocardiaceae</taxon>
        <taxon>Thermocrispum</taxon>
    </lineage>
</organism>
<dbReference type="EMBL" id="QGUI02000039">
    <property type="protein sequence ID" value="MFO7191615.1"/>
    <property type="molecule type" value="Genomic_DNA"/>
</dbReference>
<protein>
    <submittedName>
        <fullName evidence="3">Uncharacterized protein</fullName>
    </submittedName>
</protein>
<evidence type="ECO:0000313" key="3">
    <source>
        <dbReference type="EMBL" id="PZN00514.1"/>
    </source>
</evidence>
<feature type="compositionally biased region" description="Polar residues" evidence="1">
    <location>
        <begin position="1"/>
        <end position="10"/>
    </location>
</feature>
<dbReference type="Proteomes" id="UP000249324">
    <property type="component" value="Unassembled WGS sequence"/>
</dbReference>
<dbReference type="EMBL" id="QGUI01000084">
    <property type="protein sequence ID" value="PZN00514.1"/>
    <property type="molecule type" value="Genomic_DNA"/>
</dbReference>
<reference evidence="3" key="2">
    <citation type="submission" date="2018-05" db="EMBL/GenBank/DDBJ databases">
        <authorList>
            <person name="Lanie J.A."/>
            <person name="Ng W.-L."/>
            <person name="Kazmierczak K.M."/>
            <person name="Andrzejewski T.M."/>
            <person name="Davidsen T.M."/>
            <person name="Wayne K.J."/>
            <person name="Tettelin H."/>
            <person name="Glass J.I."/>
            <person name="Rusch D."/>
            <person name="Podicherti R."/>
            <person name="Tsui H.-C.T."/>
            <person name="Winkler M.E."/>
        </authorList>
    </citation>
    <scope>NUCLEOTIDE SEQUENCE</scope>
    <source>
        <strain evidence="3">ZC4RG45</strain>
    </source>
</reference>
<evidence type="ECO:0000313" key="4">
    <source>
        <dbReference type="Proteomes" id="UP000249324"/>
    </source>
</evidence>
<proteinExistence type="predicted"/>
<sequence length="304" mass="34769">MRQVQLSLWNPDSAPPAKPENGSYRRIRVLITAKTAPLPTAHDSEVVCVAGLRLDDPAEESWIRLCPVDVRGLAAEDRFRKYEIVLLHAKPSRTDRRPESWVPNLAAMRRETWVLGWSRRRSLIDPHLTRTMCELLRDVRANPAARSLAVVPVAGVEDLEITRNPRWMPRQRAQVAGAAGRTAPDGRVAGPLRAPRFQVRYRYRCPSDRCTGHRQAIVDWDLAALQYRYRDHSDAELREAITRDFMVRRLRPNCDIAFFVSSRAARADSFSVLGVYNPPRSVRAAGWSRRNGRQRRSPARVRRA</sequence>
<evidence type="ECO:0000256" key="1">
    <source>
        <dbReference type="SAM" id="MobiDB-lite"/>
    </source>
</evidence>